<protein>
    <submittedName>
        <fullName evidence="2">17027_t:CDS:1</fullName>
    </submittedName>
</protein>
<accession>A0ABN7UDK3</accession>
<dbReference type="InterPro" id="IPR011044">
    <property type="entry name" value="Quino_amine_DH_bsu"/>
</dbReference>
<gene>
    <name evidence="2" type="ORF">GMARGA_LOCUS5437</name>
</gene>
<keyword evidence="1" id="KW-1133">Transmembrane helix</keyword>
<keyword evidence="3" id="KW-1185">Reference proteome</keyword>
<dbReference type="SUPFAM" id="SSF50969">
    <property type="entry name" value="YVTN repeat-like/Quinoprotein amine dehydrogenase"/>
    <property type="match status" value="1"/>
</dbReference>
<feature type="transmembrane region" description="Helical" evidence="1">
    <location>
        <begin position="457"/>
        <end position="478"/>
    </location>
</feature>
<feature type="transmembrane region" description="Helical" evidence="1">
    <location>
        <begin position="428"/>
        <end position="451"/>
    </location>
</feature>
<comment type="caution">
    <text evidence="2">The sequence shown here is derived from an EMBL/GenBank/DDBJ whole genome shotgun (WGS) entry which is preliminary data.</text>
</comment>
<name>A0ABN7UDK3_GIGMA</name>
<proteinExistence type="predicted"/>
<sequence>MGDKSVYDLDTLDPWQLKYNRHTGLYQNIDTSQVLAGQYYEDNLKKSLDKKWQDRFNMKPEFDNPDVEAVRQKYLGLYEINAKLFCSQVLANYFEDDNQQKSIIRKWDMCKVNDFNQRNNRSKEFGNMFNELYKIAFLEKWPKMKEYLQGDHKHWAKVYYEYHDDEDTLIKWQKRMKDLDDRYANPTVEIKNIVSKLELLDPSSDYAGRIQKILFEDDKNIENVLNELYINGSDEFKSLMKELESHYGSISKAAKAIVKVYTSYPKNKDIKIADEKVKDDLKAKLSVLSDKSTKVLSVLTYGFALVTFVKSIVGDDINVAKSIEFGKATLTFISDLSTKILAKCLTNFFLSKSELSISSTLRKFSLTLAQWFDKGVVKNNVTLGIKLFGRNVVKFAERIAVLTAIIGFGLSCYDMANAIKKGDRTEIIFASLTATISLAGVIVTLGFMAGASWAGPVGWIVAVVGAVVAITQLLLELFGPKEIPPHPLQEFHDQVMVAEGYVNVPLNYYYAITEGKLCRIRDDDFSEHIYESFKNKYPIELGGILKYNEWIYVFSQYNTFKFKENDPEKTYVMLGSPIFSCKSCVLYGNFVYAVGGDHNGSLVYKWDIRNEDYQPITEIKSKAYIKNVEFIVRDKQTSIYVIDRNSIYKHDTSTNSEFDKWIDVVTLGNSDFERGVFDFKCYNNTFYAVLGYSLYTIDIETKDITRIFDQYDWYMSSFILRESIDPRKLFLVSGFGDKLKNKRKSVVSTLTTYNTYHGPSEIIGYDSYNQHMYKFYGHELKNSGQFFIPGFISVIDQETGEKSQEINPEANNWNREFSKGERIASRVYKILVESSTIYHKGKPAIIKNVMIAARHSLILVQRLGWQVIYDSKTIDPPRLRVMTKDEFAELIKKIEEQEPVDNNDYYKLSDENLKELEDSF</sequence>
<evidence type="ECO:0000256" key="1">
    <source>
        <dbReference type="SAM" id="Phobius"/>
    </source>
</evidence>
<organism evidence="2 3">
    <name type="scientific">Gigaspora margarita</name>
    <dbReference type="NCBI Taxonomy" id="4874"/>
    <lineage>
        <taxon>Eukaryota</taxon>
        <taxon>Fungi</taxon>
        <taxon>Fungi incertae sedis</taxon>
        <taxon>Mucoromycota</taxon>
        <taxon>Glomeromycotina</taxon>
        <taxon>Glomeromycetes</taxon>
        <taxon>Diversisporales</taxon>
        <taxon>Gigasporaceae</taxon>
        <taxon>Gigaspora</taxon>
    </lineage>
</organism>
<dbReference type="Proteomes" id="UP000789901">
    <property type="component" value="Unassembled WGS sequence"/>
</dbReference>
<keyword evidence="1" id="KW-0472">Membrane</keyword>
<reference evidence="2 3" key="1">
    <citation type="submission" date="2021-06" db="EMBL/GenBank/DDBJ databases">
        <authorList>
            <person name="Kallberg Y."/>
            <person name="Tangrot J."/>
            <person name="Rosling A."/>
        </authorList>
    </citation>
    <scope>NUCLEOTIDE SEQUENCE [LARGE SCALE GENOMIC DNA]</scope>
    <source>
        <strain evidence="2 3">120-4 pot B 10/14</strain>
    </source>
</reference>
<evidence type="ECO:0000313" key="3">
    <source>
        <dbReference type="Proteomes" id="UP000789901"/>
    </source>
</evidence>
<keyword evidence="1" id="KW-0812">Transmembrane</keyword>
<dbReference type="EMBL" id="CAJVQB010002309">
    <property type="protein sequence ID" value="CAG8569975.1"/>
    <property type="molecule type" value="Genomic_DNA"/>
</dbReference>
<evidence type="ECO:0000313" key="2">
    <source>
        <dbReference type="EMBL" id="CAG8569975.1"/>
    </source>
</evidence>